<dbReference type="EMBL" id="KZ501875">
    <property type="protein sequence ID" value="PKU87379.1"/>
    <property type="molecule type" value="Genomic_DNA"/>
</dbReference>
<dbReference type="AlphaFoldDB" id="A0A2I0XHK2"/>
<organism evidence="3 4">
    <name type="scientific">Dendrobium catenatum</name>
    <dbReference type="NCBI Taxonomy" id="906689"/>
    <lineage>
        <taxon>Eukaryota</taxon>
        <taxon>Viridiplantae</taxon>
        <taxon>Streptophyta</taxon>
        <taxon>Embryophyta</taxon>
        <taxon>Tracheophyta</taxon>
        <taxon>Spermatophyta</taxon>
        <taxon>Magnoliopsida</taxon>
        <taxon>Liliopsida</taxon>
        <taxon>Asparagales</taxon>
        <taxon>Orchidaceae</taxon>
        <taxon>Epidendroideae</taxon>
        <taxon>Malaxideae</taxon>
        <taxon>Dendrobiinae</taxon>
        <taxon>Dendrobium</taxon>
    </lineage>
</organism>
<feature type="signal peptide" evidence="1">
    <location>
        <begin position="1"/>
        <end position="22"/>
    </location>
</feature>
<proteinExistence type="predicted"/>
<dbReference type="InterPro" id="IPR013320">
    <property type="entry name" value="ConA-like_dom_sf"/>
</dbReference>
<reference evidence="3 4" key="2">
    <citation type="journal article" date="2017" name="Nature">
        <title>The Apostasia genome and the evolution of orchids.</title>
        <authorList>
            <person name="Zhang G.Q."/>
            <person name="Liu K.W."/>
            <person name="Li Z."/>
            <person name="Lohaus R."/>
            <person name="Hsiao Y.Y."/>
            <person name="Niu S.C."/>
            <person name="Wang J.Y."/>
            <person name="Lin Y.C."/>
            <person name="Xu Q."/>
            <person name="Chen L.J."/>
            <person name="Yoshida K."/>
            <person name="Fujiwara S."/>
            <person name="Wang Z.W."/>
            <person name="Zhang Y.Q."/>
            <person name="Mitsuda N."/>
            <person name="Wang M."/>
            <person name="Liu G.H."/>
            <person name="Pecoraro L."/>
            <person name="Huang H.X."/>
            <person name="Xiao X.J."/>
            <person name="Lin M."/>
            <person name="Wu X.Y."/>
            <person name="Wu W.L."/>
            <person name="Chen Y.Y."/>
            <person name="Chang S.B."/>
            <person name="Sakamoto S."/>
            <person name="Ohme-Takagi M."/>
            <person name="Yagi M."/>
            <person name="Zeng S.J."/>
            <person name="Shen C.Y."/>
            <person name="Yeh C.M."/>
            <person name="Luo Y.B."/>
            <person name="Tsai W.C."/>
            <person name="Van de Peer Y."/>
            <person name="Liu Z.J."/>
        </authorList>
    </citation>
    <scope>NUCLEOTIDE SEQUENCE [LARGE SCALE GENOMIC DNA]</scope>
    <source>
        <tissue evidence="3">The whole plant</tissue>
    </source>
</reference>
<reference evidence="3 4" key="1">
    <citation type="journal article" date="2016" name="Sci. Rep.">
        <title>The Dendrobium catenatum Lindl. genome sequence provides insights into polysaccharide synthase, floral development and adaptive evolution.</title>
        <authorList>
            <person name="Zhang G.Q."/>
            <person name="Xu Q."/>
            <person name="Bian C."/>
            <person name="Tsai W.C."/>
            <person name="Yeh C.M."/>
            <person name="Liu K.W."/>
            <person name="Yoshida K."/>
            <person name="Zhang L.S."/>
            <person name="Chang S.B."/>
            <person name="Chen F."/>
            <person name="Shi Y."/>
            <person name="Su Y.Y."/>
            <person name="Zhang Y.Q."/>
            <person name="Chen L.J."/>
            <person name="Yin Y."/>
            <person name="Lin M."/>
            <person name="Huang H."/>
            <person name="Deng H."/>
            <person name="Wang Z.W."/>
            <person name="Zhu S.L."/>
            <person name="Zhao X."/>
            <person name="Deng C."/>
            <person name="Niu S.C."/>
            <person name="Huang J."/>
            <person name="Wang M."/>
            <person name="Liu G.H."/>
            <person name="Yang H.J."/>
            <person name="Xiao X.J."/>
            <person name="Hsiao Y.Y."/>
            <person name="Wu W.L."/>
            <person name="Chen Y.Y."/>
            <person name="Mitsuda N."/>
            <person name="Ohme-Takagi M."/>
            <person name="Luo Y.B."/>
            <person name="Van de Peer Y."/>
            <person name="Liu Z.J."/>
        </authorList>
    </citation>
    <scope>NUCLEOTIDE SEQUENCE [LARGE SCALE GENOMIC DNA]</scope>
    <source>
        <tissue evidence="3">The whole plant</tissue>
    </source>
</reference>
<evidence type="ECO:0000256" key="1">
    <source>
        <dbReference type="SAM" id="SignalP"/>
    </source>
</evidence>
<accession>A0A2I0XHK2</accession>
<keyword evidence="4" id="KW-1185">Reference proteome</keyword>
<feature type="chain" id="PRO_5014123824" evidence="1">
    <location>
        <begin position="23"/>
        <end position="178"/>
    </location>
</feature>
<dbReference type="GO" id="GO:0004553">
    <property type="term" value="F:hydrolase activity, hydrolyzing O-glycosyl compounds"/>
    <property type="evidence" value="ECO:0007669"/>
    <property type="project" value="InterPro"/>
</dbReference>
<gene>
    <name evidence="3" type="primary">XTH25</name>
    <name evidence="3" type="ORF">MA16_Dca008475</name>
</gene>
<keyword evidence="1" id="KW-0732">Signal</keyword>
<evidence type="ECO:0000313" key="4">
    <source>
        <dbReference type="Proteomes" id="UP000233837"/>
    </source>
</evidence>
<dbReference type="Proteomes" id="UP000233837">
    <property type="component" value="Unassembled WGS sequence"/>
</dbReference>
<sequence length="178" mass="20338">MKNYNVLLAISLSWLYWSKVLCRPTSSRALSLIGELRTQPSRAMEAMPCLSSISFLVLIRDRRIFLENSRREKNLTFCRIEEDVITKFELLARSLMRVVKNVGETMTGSGIQSKEQFLYGSIEMFIKLVPGNSAGTVTAYHVKILYSLYSSSDLTLQSCNYKYVDVNNRLELLQMPSS</sequence>
<protein>
    <submittedName>
        <fullName evidence="3">Putative xyloglucan endotransglucosylase/hydrolase protein 25</fullName>
    </submittedName>
</protein>
<evidence type="ECO:0000313" key="3">
    <source>
        <dbReference type="EMBL" id="PKU87379.1"/>
    </source>
</evidence>
<dbReference type="InterPro" id="IPR000757">
    <property type="entry name" value="Beta-glucanase-like"/>
</dbReference>
<dbReference type="Pfam" id="PF00722">
    <property type="entry name" value="Glyco_hydro_16"/>
    <property type="match status" value="1"/>
</dbReference>
<keyword evidence="3" id="KW-0378">Hydrolase</keyword>
<dbReference type="Gene3D" id="2.60.120.200">
    <property type="match status" value="1"/>
</dbReference>
<evidence type="ECO:0000259" key="2">
    <source>
        <dbReference type="Pfam" id="PF00722"/>
    </source>
</evidence>
<feature type="domain" description="GH16" evidence="2">
    <location>
        <begin position="106"/>
        <end position="142"/>
    </location>
</feature>
<name>A0A2I0XHK2_9ASPA</name>
<dbReference type="STRING" id="906689.A0A2I0XHK2"/>
<dbReference type="SUPFAM" id="SSF49899">
    <property type="entry name" value="Concanavalin A-like lectins/glucanases"/>
    <property type="match status" value="1"/>
</dbReference>
<dbReference type="GO" id="GO:0005975">
    <property type="term" value="P:carbohydrate metabolic process"/>
    <property type="evidence" value="ECO:0007669"/>
    <property type="project" value="InterPro"/>
</dbReference>